<dbReference type="Pfam" id="PF00571">
    <property type="entry name" value="CBS"/>
    <property type="match status" value="1"/>
</dbReference>
<dbReference type="Gene3D" id="1.10.3080.10">
    <property type="entry name" value="Clc chloride channel"/>
    <property type="match status" value="1"/>
</dbReference>
<evidence type="ECO:0000256" key="8">
    <source>
        <dbReference type="PROSITE-ProRule" id="PRU00703"/>
    </source>
</evidence>
<dbReference type="GO" id="GO:0005247">
    <property type="term" value="F:voltage-gated chloride channel activity"/>
    <property type="evidence" value="ECO:0007669"/>
    <property type="project" value="TreeGrafter"/>
</dbReference>
<dbReference type="InterPro" id="IPR014743">
    <property type="entry name" value="Cl-channel_core"/>
</dbReference>
<dbReference type="InterPro" id="IPR001807">
    <property type="entry name" value="ClC"/>
</dbReference>
<evidence type="ECO:0000313" key="12">
    <source>
        <dbReference type="EMBL" id="CEP06902.1"/>
    </source>
</evidence>
<dbReference type="GO" id="GO:0000324">
    <property type="term" value="C:fungal-type vacuole"/>
    <property type="evidence" value="ECO:0007669"/>
    <property type="project" value="TreeGrafter"/>
</dbReference>
<dbReference type="SUPFAM" id="SSF81340">
    <property type="entry name" value="Clc chloride channel"/>
    <property type="match status" value="1"/>
</dbReference>
<proteinExistence type="inferred from homology"/>
<reference evidence="12 13" key="1">
    <citation type="submission" date="2014-09" db="EMBL/GenBank/DDBJ databases">
        <authorList>
            <person name="Ellenberger Sabrina"/>
        </authorList>
    </citation>
    <scope>NUCLEOTIDE SEQUENCE [LARGE SCALE GENOMIC DNA]</scope>
    <source>
        <strain evidence="12 13">CBS 412.66</strain>
    </source>
</reference>
<dbReference type="PROSITE" id="PS51371">
    <property type="entry name" value="CBS"/>
    <property type="match status" value="1"/>
</dbReference>
<evidence type="ECO:0000256" key="2">
    <source>
        <dbReference type="ARBA" id="ARBA00022448"/>
    </source>
</evidence>
<feature type="transmembrane region" description="Helical" evidence="9">
    <location>
        <begin position="518"/>
        <end position="539"/>
    </location>
</feature>
<dbReference type="InterPro" id="IPR000644">
    <property type="entry name" value="CBS_dom"/>
</dbReference>
<evidence type="ECO:0000256" key="3">
    <source>
        <dbReference type="ARBA" id="ARBA00022692"/>
    </source>
</evidence>
<dbReference type="GO" id="GO:0006878">
    <property type="term" value="P:intracellular copper ion homeostasis"/>
    <property type="evidence" value="ECO:0007669"/>
    <property type="project" value="TreeGrafter"/>
</dbReference>
<dbReference type="Pfam" id="PF00654">
    <property type="entry name" value="Voltage_CLC"/>
    <property type="match status" value="1"/>
</dbReference>
<dbReference type="SUPFAM" id="SSF54631">
    <property type="entry name" value="CBS-domain pair"/>
    <property type="match status" value="1"/>
</dbReference>
<dbReference type="InterPro" id="IPR046342">
    <property type="entry name" value="CBS_dom_sf"/>
</dbReference>
<keyword evidence="2 9" id="KW-0813">Transport</keyword>
<feature type="transmembrane region" description="Helical" evidence="9">
    <location>
        <begin position="281"/>
        <end position="298"/>
    </location>
</feature>
<sequence>MSGHGRNPSVHIEEELAQIRRYEDFSTTDWVKDAILERYRQSSVQNSNSNDKSWRAWWHLTFESTESWIVVLLVGAAIGLMSALIAIVTDWLSDIKLGYCSSAWWLNQKFCCWEIEDGTGGCDAWTTWSEFVLLGPNVYFVKWLFYVMWATLFATTCAYLVKQYAPYAAGSGISEIKCIIAGFVMKGFLGGWTLAMKSIGLTMAVASNLSIGKEGPSVHMACCVGHVISRCFNRFKTSKAEMREILTASSAAGVAVAFGSPIGGVLFALEEMSNHFPNRTMWKSFFCAMIATIVLQAMNPFRTGKLVMFQVSYDREWHFFEYLFVLVIGLFGGLYGALVIKYNLIVAQFRKNALKSYPIAEASVLAFVTAILAYPNVFLRIDMTEIMGILFRECEGAGTENYYGLCDKSETGRMVLLLFVATALRCFGTIMSYGARVPCGIFVPSMAIGATFGRMIGLLVKSWHESDPEFFLFASCRPDMPCITPGTYAFLGAAAALCGVMRITVSVVVIMFELTGQITYILPTMIALMITRAVGGWFGSGGIADRYIRLNGYPILENDEKVFNVPVSHVMQENMTLMTAAGMTFKDIEDILENTNFQGFPVVEDSNSMILIGYMGRSELRYLIEKAKVNKKAHDNTICRFTPDGDEPEILANLGLDESDGMNGTNRDLRGSSDVLDFGAYMDQTPITVHPKLYLETVMDMFKQLGPRVVLLEERGRLRGLVTVKDVLKYEARIDSADSASSMHYTRECGGVFDRVSSWLIPRDRSRRSTQQEYTQLQNRSSLEVNESHELDGRL</sequence>
<dbReference type="AlphaFoldDB" id="A0A0B7MPB8"/>
<feature type="transmembrane region" description="Helical" evidence="9">
    <location>
        <begin position="487"/>
        <end position="512"/>
    </location>
</feature>
<accession>A0A0B7MPB8</accession>
<protein>
    <recommendedName>
        <fullName evidence="9">Chloride channel protein</fullName>
    </recommendedName>
</protein>
<evidence type="ECO:0000256" key="5">
    <source>
        <dbReference type="ARBA" id="ARBA00023065"/>
    </source>
</evidence>
<organism evidence="12 13">
    <name type="scientific">Parasitella parasitica</name>
    <dbReference type="NCBI Taxonomy" id="35722"/>
    <lineage>
        <taxon>Eukaryota</taxon>
        <taxon>Fungi</taxon>
        <taxon>Fungi incertae sedis</taxon>
        <taxon>Mucoromycota</taxon>
        <taxon>Mucoromycotina</taxon>
        <taxon>Mucoromycetes</taxon>
        <taxon>Mucorales</taxon>
        <taxon>Mucorineae</taxon>
        <taxon>Mucoraceae</taxon>
        <taxon>Parasitella</taxon>
    </lineage>
</organism>
<feature type="transmembrane region" description="Helical" evidence="9">
    <location>
        <begin position="143"/>
        <end position="161"/>
    </location>
</feature>
<dbReference type="GO" id="GO:0005794">
    <property type="term" value="C:Golgi apparatus"/>
    <property type="evidence" value="ECO:0007669"/>
    <property type="project" value="TreeGrafter"/>
</dbReference>
<feature type="transmembrane region" description="Helical" evidence="9">
    <location>
        <begin position="68"/>
        <end position="88"/>
    </location>
</feature>
<dbReference type="SMART" id="SM00116">
    <property type="entry name" value="CBS"/>
    <property type="match status" value="2"/>
</dbReference>
<dbReference type="Proteomes" id="UP000054107">
    <property type="component" value="Unassembled WGS sequence"/>
</dbReference>
<feature type="transmembrane region" description="Helical" evidence="9">
    <location>
        <begin position="415"/>
        <end position="435"/>
    </location>
</feature>
<dbReference type="PANTHER" id="PTHR45711:SF9">
    <property type="entry name" value="ANION_PROTON EXCHANGE TRANSPORTER GEF1"/>
    <property type="match status" value="1"/>
</dbReference>
<comment type="similarity">
    <text evidence="9">Belongs to the chloride channel (TC 2.A.49) family.</text>
</comment>
<evidence type="ECO:0000259" key="11">
    <source>
        <dbReference type="PROSITE" id="PS51371"/>
    </source>
</evidence>
<evidence type="ECO:0000256" key="4">
    <source>
        <dbReference type="ARBA" id="ARBA00022989"/>
    </source>
</evidence>
<feature type="transmembrane region" description="Helical" evidence="9">
    <location>
        <begin position="319"/>
        <end position="339"/>
    </location>
</feature>
<feature type="compositionally biased region" description="Polar residues" evidence="10">
    <location>
        <begin position="773"/>
        <end position="785"/>
    </location>
</feature>
<dbReference type="GO" id="GO:0005886">
    <property type="term" value="C:plasma membrane"/>
    <property type="evidence" value="ECO:0007669"/>
    <property type="project" value="TreeGrafter"/>
</dbReference>
<feature type="transmembrane region" description="Helical" evidence="9">
    <location>
        <begin position="441"/>
        <end position="460"/>
    </location>
</feature>
<comment type="subcellular location">
    <subcellularLocation>
        <location evidence="1 9">Membrane</location>
        <topology evidence="1 9">Multi-pass membrane protein</topology>
    </subcellularLocation>
</comment>
<dbReference type="GO" id="GO:0006879">
    <property type="term" value="P:intracellular iron ion homeostasis"/>
    <property type="evidence" value="ECO:0007669"/>
    <property type="project" value="TreeGrafter"/>
</dbReference>
<feature type="region of interest" description="Disordered" evidence="10">
    <location>
        <begin position="773"/>
        <end position="795"/>
    </location>
</feature>
<dbReference type="GO" id="GO:0005769">
    <property type="term" value="C:early endosome"/>
    <property type="evidence" value="ECO:0007669"/>
    <property type="project" value="TreeGrafter"/>
</dbReference>
<keyword evidence="13" id="KW-1185">Reference proteome</keyword>
<feature type="compositionally biased region" description="Basic and acidic residues" evidence="10">
    <location>
        <begin position="786"/>
        <end position="795"/>
    </location>
</feature>
<evidence type="ECO:0000256" key="9">
    <source>
        <dbReference type="RuleBase" id="RU361221"/>
    </source>
</evidence>
<feature type="transmembrane region" description="Helical" evidence="9">
    <location>
        <begin position="245"/>
        <end position="269"/>
    </location>
</feature>
<dbReference type="STRING" id="35722.A0A0B7MPB8"/>
<evidence type="ECO:0000256" key="1">
    <source>
        <dbReference type="ARBA" id="ARBA00004141"/>
    </source>
</evidence>
<dbReference type="OrthoDB" id="44789at2759"/>
<keyword evidence="8" id="KW-0129">CBS domain</keyword>
<keyword evidence="5 9" id="KW-0406">Ion transport</keyword>
<gene>
    <name evidence="12" type="primary">PARPA_00157.1 scaffold 368</name>
</gene>
<dbReference type="FunFam" id="1.10.3080.10:FF:000011">
    <property type="entry name" value="Chloride channel protein"/>
    <property type="match status" value="1"/>
</dbReference>
<dbReference type="PRINTS" id="PR00762">
    <property type="entry name" value="CLCHANNEL"/>
</dbReference>
<feature type="transmembrane region" description="Helical" evidence="9">
    <location>
        <begin position="359"/>
        <end position="379"/>
    </location>
</feature>
<feature type="domain" description="CBS" evidence="11">
    <location>
        <begin position="682"/>
        <end position="739"/>
    </location>
</feature>
<dbReference type="CDD" id="cd03684">
    <property type="entry name" value="ClC_3_like"/>
    <property type="match status" value="1"/>
</dbReference>
<keyword evidence="3 9" id="KW-0812">Transmembrane</keyword>
<dbReference type="EMBL" id="LN718810">
    <property type="protein sequence ID" value="CEP06902.1"/>
    <property type="molecule type" value="Genomic_DNA"/>
</dbReference>
<dbReference type="PANTHER" id="PTHR45711">
    <property type="entry name" value="CHLORIDE CHANNEL PROTEIN"/>
    <property type="match status" value="1"/>
</dbReference>
<evidence type="ECO:0000313" key="13">
    <source>
        <dbReference type="Proteomes" id="UP000054107"/>
    </source>
</evidence>
<keyword evidence="6 9" id="KW-0472">Membrane</keyword>
<dbReference type="GO" id="GO:0005783">
    <property type="term" value="C:endoplasmic reticulum"/>
    <property type="evidence" value="ECO:0007669"/>
    <property type="project" value="TreeGrafter"/>
</dbReference>
<dbReference type="Gene3D" id="3.10.580.20">
    <property type="match status" value="1"/>
</dbReference>
<name>A0A0B7MPB8_9FUNG</name>
<evidence type="ECO:0000256" key="6">
    <source>
        <dbReference type="ARBA" id="ARBA00023136"/>
    </source>
</evidence>
<evidence type="ECO:0000256" key="7">
    <source>
        <dbReference type="ARBA" id="ARBA00023214"/>
    </source>
</evidence>
<keyword evidence="4 9" id="KW-1133">Transmembrane helix</keyword>
<dbReference type="Gene3D" id="3.90.1280.20">
    <property type="match status" value="1"/>
</dbReference>
<evidence type="ECO:0000256" key="10">
    <source>
        <dbReference type="SAM" id="MobiDB-lite"/>
    </source>
</evidence>
<keyword evidence="7 9" id="KW-0868">Chloride</keyword>
<dbReference type="CDD" id="cd04591">
    <property type="entry name" value="CBS_pair_voltage-gated_CLC_euk_bac"/>
    <property type="match status" value="1"/>
</dbReference>